<accession>A0ABT5HXS3</accession>
<dbReference type="InterPro" id="IPR028344">
    <property type="entry name" value="ParE1/4"/>
</dbReference>
<dbReference type="EMBL" id="JAQQKX010000015">
    <property type="protein sequence ID" value="MDC7684742.1"/>
    <property type="molecule type" value="Genomic_DNA"/>
</dbReference>
<dbReference type="InterPro" id="IPR051803">
    <property type="entry name" value="TA_system_RelE-like_toxin"/>
</dbReference>
<evidence type="ECO:0000256" key="1">
    <source>
        <dbReference type="ARBA" id="ARBA00006226"/>
    </source>
</evidence>
<dbReference type="Pfam" id="PF05016">
    <property type="entry name" value="ParE_toxin"/>
    <property type="match status" value="1"/>
</dbReference>
<keyword evidence="2" id="KW-1277">Toxin-antitoxin system</keyword>
<evidence type="ECO:0000256" key="2">
    <source>
        <dbReference type="ARBA" id="ARBA00022649"/>
    </source>
</evidence>
<dbReference type="PANTHER" id="PTHR33755">
    <property type="entry name" value="TOXIN PARE1-RELATED"/>
    <property type="match status" value="1"/>
</dbReference>
<dbReference type="PANTHER" id="PTHR33755:SF9">
    <property type="entry name" value="TOXIN PARE1"/>
    <property type="match status" value="1"/>
</dbReference>
<organism evidence="4 5">
    <name type="scientific">Asticcacaulis aquaticus</name>
    <dbReference type="NCBI Taxonomy" id="2984212"/>
    <lineage>
        <taxon>Bacteria</taxon>
        <taxon>Pseudomonadati</taxon>
        <taxon>Pseudomonadota</taxon>
        <taxon>Alphaproteobacteria</taxon>
        <taxon>Caulobacterales</taxon>
        <taxon>Caulobacteraceae</taxon>
        <taxon>Asticcacaulis</taxon>
    </lineage>
</organism>
<dbReference type="PIRSF" id="PIRSF029218">
    <property type="entry name" value="ParE"/>
    <property type="match status" value="1"/>
</dbReference>
<proteinExistence type="inferred from homology"/>
<dbReference type="Gene3D" id="3.30.2310.20">
    <property type="entry name" value="RelE-like"/>
    <property type="match status" value="1"/>
</dbReference>
<gene>
    <name evidence="4" type="ORF">PQU92_15765</name>
</gene>
<protein>
    <recommendedName>
        <fullName evidence="3">Toxin</fullName>
    </recommendedName>
</protein>
<evidence type="ECO:0000313" key="5">
    <source>
        <dbReference type="Proteomes" id="UP001214854"/>
    </source>
</evidence>
<comment type="similarity">
    <text evidence="1 3">Belongs to the RelE toxin family.</text>
</comment>
<evidence type="ECO:0000313" key="4">
    <source>
        <dbReference type="EMBL" id="MDC7684742.1"/>
    </source>
</evidence>
<dbReference type="RefSeq" id="WP_272749213.1">
    <property type="nucleotide sequence ID" value="NZ_JAQQKX010000015.1"/>
</dbReference>
<dbReference type="InterPro" id="IPR007712">
    <property type="entry name" value="RelE/ParE_toxin"/>
</dbReference>
<dbReference type="InterPro" id="IPR035093">
    <property type="entry name" value="RelE/ParE_toxin_dom_sf"/>
</dbReference>
<keyword evidence="5" id="KW-1185">Reference proteome</keyword>
<sequence length="97" mass="11497">MSGFRLTARAKTDLRHISRYTEIQWGKSQRNIYLAALDTRFRWLAENPDHGRPREDIASGYRSFRHQNHIIFYMVQEDLITIIGIPHARMDAAEYFS</sequence>
<dbReference type="Proteomes" id="UP001214854">
    <property type="component" value="Unassembled WGS sequence"/>
</dbReference>
<reference evidence="4 5" key="1">
    <citation type="submission" date="2023-01" db="EMBL/GenBank/DDBJ databases">
        <title>Novel species of the genus Asticcacaulis isolated from rivers.</title>
        <authorList>
            <person name="Lu H."/>
        </authorList>
    </citation>
    <scope>NUCLEOTIDE SEQUENCE [LARGE SCALE GENOMIC DNA]</scope>
    <source>
        <strain evidence="4 5">BYS171W</strain>
    </source>
</reference>
<comment type="caution">
    <text evidence="4">The sequence shown here is derived from an EMBL/GenBank/DDBJ whole genome shotgun (WGS) entry which is preliminary data.</text>
</comment>
<name>A0ABT5HXS3_9CAUL</name>
<evidence type="ECO:0000256" key="3">
    <source>
        <dbReference type="PIRNR" id="PIRNR029218"/>
    </source>
</evidence>